<organism evidence="5 6">
    <name type="scientific">Batillaria attramentaria</name>
    <dbReference type="NCBI Taxonomy" id="370345"/>
    <lineage>
        <taxon>Eukaryota</taxon>
        <taxon>Metazoa</taxon>
        <taxon>Spiralia</taxon>
        <taxon>Lophotrochozoa</taxon>
        <taxon>Mollusca</taxon>
        <taxon>Gastropoda</taxon>
        <taxon>Caenogastropoda</taxon>
        <taxon>Sorbeoconcha</taxon>
        <taxon>Cerithioidea</taxon>
        <taxon>Batillariidae</taxon>
        <taxon>Batillaria</taxon>
    </lineage>
</organism>
<feature type="compositionally biased region" description="Low complexity" evidence="3">
    <location>
        <begin position="358"/>
        <end position="367"/>
    </location>
</feature>
<proteinExistence type="predicted"/>
<dbReference type="EMBL" id="JACVVK020000508">
    <property type="protein sequence ID" value="KAK7469685.1"/>
    <property type="molecule type" value="Genomic_DNA"/>
</dbReference>
<feature type="region of interest" description="Disordered" evidence="3">
    <location>
        <begin position="1"/>
        <end position="22"/>
    </location>
</feature>
<feature type="compositionally biased region" description="Pro residues" evidence="3">
    <location>
        <begin position="185"/>
        <end position="195"/>
    </location>
</feature>
<feature type="domain" description="Wbp11/ELF5/Saf1 N-terminal" evidence="4">
    <location>
        <begin position="12"/>
        <end position="94"/>
    </location>
</feature>
<evidence type="ECO:0000256" key="3">
    <source>
        <dbReference type="SAM" id="MobiDB-lite"/>
    </source>
</evidence>
<feature type="compositionally biased region" description="Polar residues" evidence="3">
    <location>
        <begin position="1"/>
        <end position="11"/>
    </location>
</feature>
<evidence type="ECO:0000313" key="6">
    <source>
        <dbReference type="Proteomes" id="UP001519460"/>
    </source>
</evidence>
<sequence length="553" mass="60546">MGRRSINTTKSGKYMNPTDQFRKEARKRELKKNKKQRMMVRQAVLKGKDPLKLIQEMESIDRMEYNPLEPPSLNEKVLRDKRKKLRETLERVMKLYEKEKPEYAYFEQVRNAERVQLDQIPLPDAPVDHTLPSMIPLPNEIPPPLMGNYPDILPPSILKKRSAYDGLEMIGPILADETKRKRKPPGPPPGPPPPLSDSEDEYDPGKDISEHLDVDLDAIQHPDDLAVLLEKTQEPPAKSRKIRFQDDDGHEDSPEKDTRLRLPKSKKQKSGVSALQARMLQMAGQEERKAAEVKQRMDEIARLDDRPPGTDHDEEDADAMEAEDGAEVSKSTIPGPPPGAPPGLPPGLPPGPPPGAPPMFLRPLMMPGGPPGSVPRLLPPGPPPGRPQGLPPGPPPGLPPNLRGGPPRMPPGPPGMPPPRLMRPPGAPPNVPPPGVPGMMPPPMVNPNVLSAPPSIMKPPLRAHGDEEKMSSATIEAKPKIKSGMGDVTRFTPTAVKIKRAAAQQKGKLKTSGKAEETSALGVSTKPQPAPATQTKTKDDAYEQFMKEMSGLI</sequence>
<dbReference type="InterPro" id="IPR019007">
    <property type="entry name" value="Wbp11/ELF5/Saf1_N"/>
</dbReference>
<feature type="compositionally biased region" description="Polar residues" evidence="3">
    <location>
        <begin position="521"/>
        <end position="535"/>
    </location>
</feature>
<comment type="caution">
    <text evidence="5">The sequence shown here is derived from an EMBL/GenBank/DDBJ whole genome shotgun (WGS) entry which is preliminary data.</text>
</comment>
<dbReference type="Proteomes" id="UP001519460">
    <property type="component" value="Unassembled WGS sequence"/>
</dbReference>
<protein>
    <recommendedName>
        <fullName evidence="4">Wbp11/ELF5/Saf1 N-terminal domain-containing protein</fullName>
    </recommendedName>
</protein>
<keyword evidence="6" id="KW-1185">Reference proteome</keyword>
<feature type="compositionally biased region" description="Acidic residues" evidence="3">
    <location>
        <begin position="312"/>
        <end position="326"/>
    </location>
</feature>
<dbReference type="Pfam" id="PF09429">
    <property type="entry name" value="Wbp11"/>
    <property type="match status" value="1"/>
</dbReference>
<accession>A0ABD0JC81</accession>
<feature type="region of interest" description="Disordered" evidence="3">
    <location>
        <begin position="502"/>
        <end position="539"/>
    </location>
</feature>
<keyword evidence="2" id="KW-0539">Nucleus</keyword>
<evidence type="ECO:0000256" key="2">
    <source>
        <dbReference type="ARBA" id="ARBA00023242"/>
    </source>
</evidence>
<feature type="compositionally biased region" description="Basic and acidic residues" evidence="3">
    <location>
        <begin position="285"/>
        <end position="311"/>
    </location>
</feature>
<gene>
    <name evidence="5" type="ORF">BaRGS_00036314</name>
</gene>
<dbReference type="AlphaFoldDB" id="A0ABD0JC81"/>
<evidence type="ECO:0000256" key="1">
    <source>
        <dbReference type="ARBA" id="ARBA00004123"/>
    </source>
</evidence>
<comment type="subcellular location">
    <subcellularLocation>
        <location evidence="1">Nucleus</location>
    </subcellularLocation>
</comment>
<feature type="region of interest" description="Disordered" evidence="3">
    <location>
        <begin position="174"/>
        <end position="213"/>
    </location>
</feature>
<dbReference type="PANTHER" id="PTHR13361:SF1">
    <property type="entry name" value="WW DOMAIN-BINDING PROTEIN 11"/>
    <property type="match status" value="1"/>
</dbReference>
<reference evidence="5 6" key="1">
    <citation type="journal article" date="2023" name="Sci. Data">
        <title>Genome assembly of the Korean intertidal mud-creeper Batillaria attramentaria.</title>
        <authorList>
            <person name="Patra A.K."/>
            <person name="Ho P.T."/>
            <person name="Jun S."/>
            <person name="Lee S.J."/>
            <person name="Kim Y."/>
            <person name="Won Y.J."/>
        </authorList>
    </citation>
    <scope>NUCLEOTIDE SEQUENCE [LARGE SCALE GENOMIC DNA]</scope>
    <source>
        <strain evidence="5">Wonlab-2016</strain>
    </source>
</reference>
<evidence type="ECO:0000313" key="5">
    <source>
        <dbReference type="EMBL" id="KAK7469685.1"/>
    </source>
</evidence>
<name>A0ABD0JC81_9CAEN</name>
<feature type="compositionally biased region" description="Pro residues" evidence="3">
    <location>
        <begin position="368"/>
        <end position="399"/>
    </location>
</feature>
<feature type="compositionally biased region" description="Basic and acidic residues" evidence="3">
    <location>
        <begin position="203"/>
        <end position="213"/>
    </location>
</feature>
<feature type="region of interest" description="Disordered" evidence="3">
    <location>
        <begin position="229"/>
        <end position="488"/>
    </location>
</feature>
<dbReference type="GO" id="GO:0005634">
    <property type="term" value="C:nucleus"/>
    <property type="evidence" value="ECO:0007669"/>
    <property type="project" value="UniProtKB-SubCell"/>
</dbReference>
<dbReference type="PANTHER" id="PTHR13361">
    <property type="entry name" value="WW DOMAIN-BINDING PROTEIN 11"/>
    <property type="match status" value="1"/>
</dbReference>
<feature type="compositionally biased region" description="Basic and acidic residues" evidence="3">
    <location>
        <begin position="243"/>
        <end position="260"/>
    </location>
</feature>
<feature type="compositionally biased region" description="Pro residues" evidence="3">
    <location>
        <begin position="407"/>
        <end position="445"/>
    </location>
</feature>
<evidence type="ECO:0000259" key="4">
    <source>
        <dbReference type="Pfam" id="PF09429"/>
    </source>
</evidence>
<feature type="compositionally biased region" description="Pro residues" evidence="3">
    <location>
        <begin position="334"/>
        <end position="357"/>
    </location>
</feature>